<keyword evidence="1" id="KW-0573">Peptidoglycan synthesis</keyword>
<evidence type="ECO:0000256" key="1">
    <source>
        <dbReference type="PROSITE-ProRule" id="PRU01373"/>
    </source>
</evidence>
<evidence type="ECO:0000256" key="2">
    <source>
        <dbReference type="SAM" id="MobiDB-lite"/>
    </source>
</evidence>
<dbReference type="GO" id="GO:0071555">
    <property type="term" value="P:cell wall organization"/>
    <property type="evidence" value="ECO:0007669"/>
    <property type="project" value="UniProtKB-UniRule"/>
</dbReference>
<reference evidence="5 6" key="1">
    <citation type="submission" date="2018-03" db="EMBL/GenBank/DDBJ databases">
        <title>Characteristics and genome of n-alkane degrading marine bacteria Gordonia iterans isolated from crude oil contaminated in Tae-an, South Korea.</title>
        <authorList>
            <person name="Lee S.-S."/>
            <person name="Kim H."/>
        </authorList>
    </citation>
    <scope>NUCLEOTIDE SEQUENCE [LARGE SCALE GENOMIC DNA]</scope>
    <source>
        <strain evidence="5 6">Co17</strain>
    </source>
</reference>
<dbReference type="InterPro" id="IPR005490">
    <property type="entry name" value="LD_TPept_cat_dom"/>
</dbReference>
<dbReference type="GO" id="GO:0016740">
    <property type="term" value="F:transferase activity"/>
    <property type="evidence" value="ECO:0007669"/>
    <property type="project" value="InterPro"/>
</dbReference>
<feature type="domain" description="L,D-TPase catalytic" evidence="4">
    <location>
        <begin position="73"/>
        <end position="245"/>
    </location>
</feature>
<evidence type="ECO:0000256" key="3">
    <source>
        <dbReference type="SAM" id="SignalP"/>
    </source>
</evidence>
<dbReference type="AlphaFoldDB" id="A0A2S0KK42"/>
<dbReference type="GO" id="GO:0009252">
    <property type="term" value="P:peptidoglycan biosynthetic process"/>
    <property type="evidence" value="ECO:0007669"/>
    <property type="project" value="UniProtKB-KW"/>
</dbReference>
<keyword evidence="6" id="KW-1185">Reference proteome</keyword>
<comment type="pathway">
    <text evidence="1">Cell wall biogenesis; peptidoglycan biosynthesis.</text>
</comment>
<proteinExistence type="predicted"/>
<gene>
    <name evidence="5" type="ORF">C6V83_06205</name>
</gene>
<dbReference type="Proteomes" id="UP000239814">
    <property type="component" value="Chromosome"/>
</dbReference>
<name>A0A2S0KK42_9ACTN</name>
<dbReference type="OrthoDB" id="186490at2"/>
<keyword evidence="1" id="KW-0133">Cell shape</keyword>
<dbReference type="PANTHER" id="PTHR38589:SF1">
    <property type="entry name" value="BLR0621 PROTEIN"/>
    <property type="match status" value="1"/>
</dbReference>
<dbReference type="KEGG" id="git:C6V83_06205"/>
<sequence length="294" mass="30779">MWQLGLLVLAVVVAFASGAGAAAANPTTPAPSPAPSTTDVQSMLENLLRALPLPGGPNPGNPVADTGQMIVVSVPEASSTTGTLTAFEKDANGQWKPVIGPTKAIVGEKGVGEPQDNVPRTPQGTFPLDQAFGRQDNPGTKMPYKKVDAQDWWDSNMQSPTYNRMVRQPNSPGGDSENLYNTGPMYDYAVNMAHNPSNTPGKASAMFLHVTDGNPTLGCVAIEREKMVEILKWLDPAKNPKISIGVNKSTPADVGDAPSLTGPQGDPLSGDALTGILDQFAPLIPQLLESVTGS</sequence>
<dbReference type="EMBL" id="CP027433">
    <property type="protein sequence ID" value="AVM02057.1"/>
    <property type="molecule type" value="Genomic_DNA"/>
</dbReference>
<dbReference type="PROSITE" id="PS52029">
    <property type="entry name" value="LD_TPASE"/>
    <property type="match status" value="1"/>
</dbReference>
<feature type="active site" description="Proton donor/acceptor" evidence="1">
    <location>
        <position position="209"/>
    </location>
</feature>
<feature type="signal peptide" evidence="3">
    <location>
        <begin position="1"/>
        <end position="21"/>
    </location>
</feature>
<evidence type="ECO:0000259" key="4">
    <source>
        <dbReference type="PROSITE" id="PS52029"/>
    </source>
</evidence>
<organism evidence="5 6">
    <name type="scientific">Gordonia iterans</name>
    <dbReference type="NCBI Taxonomy" id="1004901"/>
    <lineage>
        <taxon>Bacteria</taxon>
        <taxon>Bacillati</taxon>
        <taxon>Actinomycetota</taxon>
        <taxon>Actinomycetes</taxon>
        <taxon>Mycobacteriales</taxon>
        <taxon>Gordoniaceae</taxon>
        <taxon>Gordonia</taxon>
    </lineage>
</organism>
<evidence type="ECO:0000313" key="5">
    <source>
        <dbReference type="EMBL" id="AVM02057.1"/>
    </source>
</evidence>
<dbReference type="PANTHER" id="PTHR38589">
    <property type="entry name" value="BLR0621 PROTEIN"/>
    <property type="match status" value="1"/>
</dbReference>
<keyword evidence="1" id="KW-0961">Cell wall biogenesis/degradation</keyword>
<keyword evidence="3" id="KW-0732">Signal</keyword>
<dbReference type="GO" id="GO:0008360">
    <property type="term" value="P:regulation of cell shape"/>
    <property type="evidence" value="ECO:0007669"/>
    <property type="project" value="UniProtKB-UniRule"/>
</dbReference>
<feature type="chain" id="PRO_5038665042" description="L,D-TPase catalytic domain-containing protein" evidence="3">
    <location>
        <begin position="22"/>
        <end position="294"/>
    </location>
</feature>
<accession>A0A2S0KK42</accession>
<feature type="region of interest" description="Disordered" evidence="2">
    <location>
        <begin position="246"/>
        <end position="271"/>
    </location>
</feature>
<protein>
    <recommendedName>
        <fullName evidence="4">L,D-TPase catalytic domain-containing protein</fullName>
    </recommendedName>
</protein>
<dbReference type="RefSeq" id="WP_105943760.1">
    <property type="nucleotide sequence ID" value="NZ_CP027433.1"/>
</dbReference>
<dbReference type="Pfam" id="PF03734">
    <property type="entry name" value="YkuD"/>
    <property type="match status" value="1"/>
</dbReference>
<feature type="active site" description="Nucleophile" evidence="1">
    <location>
        <position position="219"/>
    </location>
</feature>
<feature type="region of interest" description="Disordered" evidence="2">
    <location>
        <begin position="111"/>
        <end position="144"/>
    </location>
</feature>
<evidence type="ECO:0000313" key="6">
    <source>
        <dbReference type="Proteomes" id="UP000239814"/>
    </source>
</evidence>